<dbReference type="PANTHER" id="PTHR12815:SF18">
    <property type="entry name" value="SORTING AND ASSEMBLY MACHINERY COMPONENT 50 HOMOLOG"/>
    <property type="match status" value="1"/>
</dbReference>
<sequence>MVELVDAPVSLAAVRVLGADATSRAFLDWLIAPHLLTPNLSTFRDVLDTTAAISHALAASGLFRDQSVRIQPAEDGDAAHVDVVYNSLEGRLVNLFGHADVLSLNASLGTKTKRAFDASLSFPVTPTLSSRAFLSLIGTERELGAQGGGGREERMALKAGIRKFALGTPTPGNEIAAELAWRCIGSLSDDAGISVRQSAGPASKASLLHTYTRDTLNDAVMPTSGSLLRVINELSLASKLDSFVPQPSSGASQTLLGQGNNAFWKTEAHAKKGWSLTQGLTLSLTGRAGLLQLLAGDPSTIHYSDKFQLGGPLSVRAFGPAGMGGHEGLTSVGGDFYYSFGLSILGNIPRRPQWPTKFHAWINAGRLQGIDGSPLFRSIHSAVTQPSISVGLGLVYRFDPIRVEVNLGVPLVASKGEILKRGPQVGIGLEFL</sequence>
<dbReference type="InterPro" id="IPR000184">
    <property type="entry name" value="Bac_surfAg_D15"/>
</dbReference>
<keyword evidence="8" id="KW-1185">Reference proteome</keyword>
<evidence type="ECO:0000256" key="2">
    <source>
        <dbReference type="ARBA" id="ARBA00010913"/>
    </source>
</evidence>
<keyword evidence="4" id="KW-0812">Transmembrane</keyword>
<keyword evidence="5" id="KW-0472">Membrane</keyword>
<evidence type="ECO:0000256" key="4">
    <source>
        <dbReference type="ARBA" id="ARBA00022692"/>
    </source>
</evidence>
<reference evidence="7" key="1">
    <citation type="submission" date="2021-03" db="EMBL/GenBank/DDBJ databases">
        <title>Evolutionary innovations through gain and loss of genes in the ectomycorrhizal Boletales.</title>
        <authorList>
            <person name="Wu G."/>
            <person name="Miyauchi S."/>
            <person name="Morin E."/>
            <person name="Yang Z.-L."/>
            <person name="Xu J."/>
            <person name="Martin F.M."/>
        </authorList>
    </citation>
    <scope>NUCLEOTIDE SEQUENCE</scope>
    <source>
        <strain evidence="7">BR01</strain>
    </source>
</reference>
<evidence type="ECO:0000313" key="7">
    <source>
        <dbReference type="EMBL" id="KAG6379754.1"/>
    </source>
</evidence>
<gene>
    <name evidence="7" type="ORF">JVT61DRAFT_10290</name>
</gene>
<comment type="subcellular location">
    <subcellularLocation>
        <location evidence="1">Mitochondrion outer membrane</location>
        <topology evidence="1">Multi-pass membrane protein</topology>
    </subcellularLocation>
</comment>
<dbReference type="EMBL" id="JAGFBS010000004">
    <property type="protein sequence ID" value="KAG6379754.1"/>
    <property type="molecule type" value="Genomic_DNA"/>
</dbReference>
<comment type="similarity">
    <text evidence="2">Belongs to the SAM50/omp85 family.</text>
</comment>
<dbReference type="AlphaFoldDB" id="A0A8I2YXE7"/>
<dbReference type="PANTHER" id="PTHR12815">
    <property type="entry name" value="SORTING AND ASSEMBLY MACHINERY SAMM50 PROTEIN FAMILY MEMBER"/>
    <property type="match status" value="1"/>
</dbReference>
<evidence type="ECO:0000256" key="5">
    <source>
        <dbReference type="ARBA" id="ARBA00023136"/>
    </source>
</evidence>
<dbReference type="Gene3D" id="2.40.160.50">
    <property type="entry name" value="membrane protein fhac: a member of the omp85/tpsb transporter family"/>
    <property type="match status" value="1"/>
</dbReference>
<dbReference type="GO" id="GO:0005741">
    <property type="term" value="C:mitochondrial outer membrane"/>
    <property type="evidence" value="ECO:0007669"/>
    <property type="project" value="UniProtKB-SubCell"/>
</dbReference>
<feature type="domain" description="Bacterial surface antigen (D15)" evidence="6">
    <location>
        <begin position="94"/>
        <end position="431"/>
    </location>
</feature>
<proteinExistence type="inferred from homology"/>
<evidence type="ECO:0000259" key="6">
    <source>
        <dbReference type="Pfam" id="PF01103"/>
    </source>
</evidence>
<keyword evidence="3" id="KW-1134">Transmembrane beta strand</keyword>
<dbReference type="OrthoDB" id="1724197at2759"/>
<dbReference type="Pfam" id="PF01103">
    <property type="entry name" value="Omp85"/>
    <property type="match status" value="1"/>
</dbReference>
<organism evidence="7 8">
    <name type="scientific">Boletus reticuloceps</name>
    <dbReference type="NCBI Taxonomy" id="495285"/>
    <lineage>
        <taxon>Eukaryota</taxon>
        <taxon>Fungi</taxon>
        <taxon>Dikarya</taxon>
        <taxon>Basidiomycota</taxon>
        <taxon>Agaricomycotina</taxon>
        <taxon>Agaricomycetes</taxon>
        <taxon>Agaricomycetidae</taxon>
        <taxon>Boletales</taxon>
        <taxon>Boletineae</taxon>
        <taxon>Boletaceae</taxon>
        <taxon>Boletoideae</taxon>
        <taxon>Boletus</taxon>
    </lineage>
</organism>
<dbReference type="InterPro" id="IPR039910">
    <property type="entry name" value="D15-like"/>
</dbReference>
<comment type="caution">
    <text evidence="7">The sequence shown here is derived from an EMBL/GenBank/DDBJ whole genome shotgun (WGS) entry which is preliminary data.</text>
</comment>
<evidence type="ECO:0000256" key="1">
    <source>
        <dbReference type="ARBA" id="ARBA00004374"/>
    </source>
</evidence>
<evidence type="ECO:0000256" key="3">
    <source>
        <dbReference type="ARBA" id="ARBA00022452"/>
    </source>
</evidence>
<name>A0A8I2YXE7_9AGAM</name>
<protein>
    <submittedName>
        <fullName evidence="7">Surface antigen-domain-containing protein</fullName>
    </submittedName>
</protein>
<dbReference type="GO" id="GO:0045040">
    <property type="term" value="P:protein insertion into mitochondrial outer membrane"/>
    <property type="evidence" value="ECO:0007669"/>
    <property type="project" value="TreeGrafter"/>
</dbReference>
<accession>A0A8I2YXE7</accession>
<dbReference type="Proteomes" id="UP000683000">
    <property type="component" value="Unassembled WGS sequence"/>
</dbReference>
<evidence type="ECO:0000313" key="8">
    <source>
        <dbReference type="Proteomes" id="UP000683000"/>
    </source>
</evidence>